<dbReference type="Gene3D" id="1.25.40.590">
    <property type="entry name" value="Type IV / VI secretion system, DotU"/>
    <property type="match status" value="1"/>
</dbReference>
<reference evidence="3 4" key="1">
    <citation type="submission" date="2018-06" db="EMBL/GenBank/DDBJ databases">
        <title>Genomic Encyclopedia of Type Strains, Phase III (KMG-III): the genomes of soil and plant-associated and newly described type strains.</title>
        <authorList>
            <person name="Whitman W."/>
        </authorList>
    </citation>
    <scope>NUCLEOTIDE SEQUENCE [LARGE SCALE GENOMIC DNA]</scope>
    <source>
        <strain evidence="3 4">CECT 7732</strain>
    </source>
</reference>
<protein>
    <submittedName>
        <fullName evidence="3">Type IV/VI secretion system ImpK/VasF family protein</fullName>
    </submittedName>
</protein>
<dbReference type="EMBL" id="QNRF01000007">
    <property type="protein sequence ID" value="RBO81901.1"/>
    <property type="molecule type" value="Genomic_DNA"/>
</dbReference>
<evidence type="ECO:0000256" key="1">
    <source>
        <dbReference type="SAM" id="Phobius"/>
    </source>
</evidence>
<feature type="transmembrane region" description="Helical" evidence="1">
    <location>
        <begin position="214"/>
        <end position="238"/>
    </location>
</feature>
<keyword evidence="1" id="KW-0812">Transmembrane</keyword>
<organism evidence="3 4">
    <name type="scientific">Marinomonas aquiplantarum</name>
    <dbReference type="NCBI Taxonomy" id="491951"/>
    <lineage>
        <taxon>Bacteria</taxon>
        <taxon>Pseudomonadati</taxon>
        <taxon>Pseudomonadota</taxon>
        <taxon>Gammaproteobacteria</taxon>
        <taxon>Oceanospirillales</taxon>
        <taxon>Oceanospirillaceae</taxon>
        <taxon>Marinomonas</taxon>
    </lineage>
</organism>
<comment type="caution">
    <text evidence="3">The sequence shown here is derived from an EMBL/GenBank/DDBJ whole genome shotgun (WGS) entry which is preliminary data.</text>
</comment>
<evidence type="ECO:0000313" key="3">
    <source>
        <dbReference type="EMBL" id="RBO81901.1"/>
    </source>
</evidence>
<evidence type="ECO:0000259" key="2">
    <source>
        <dbReference type="Pfam" id="PF09850"/>
    </source>
</evidence>
<evidence type="ECO:0000313" key="4">
    <source>
        <dbReference type="Proteomes" id="UP000252086"/>
    </source>
</evidence>
<keyword evidence="1" id="KW-1133">Transmembrane helix</keyword>
<dbReference type="InterPro" id="IPR038522">
    <property type="entry name" value="T4/T6SS_DotU_sf"/>
</dbReference>
<feature type="domain" description="Type IV / VI secretion system DotU" evidence="2">
    <location>
        <begin position="81"/>
        <end position="229"/>
    </location>
</feature>
<dbReference type="Pfam" id="PF09850">
    <property type="entry name" value="DotU"/>
    <property type="match status" value="1"/>
</dbReference>
<gene>
    <name evidence="3" type="ORF">DFP76_10744</name>
</gene>
<name>A0A366CVN9_9GAMM</name>
<keyword evidence="1" id="KW-0472">Membrane</keyword>
<dbReference type="OrthoDB" id="345640at2"/>
<keyword evidence="4" id="KW-1185">Reference proteome</keyword>
<proteinExistence type="predicted"/>
<dbReference type="RefSeq" id="WP_113875102.1">
    <property type="nucleotide sequence ID" value="NZ_QNRF01000007.1"/>
</dbReference>
<dbReference type="AlphaFoldDB" id="A0A366CVN9"/>
<dbReference type="Proteomes" id="UP000252086">
    <property type="component" value="Unassembled WGS sequence"/>
</dbReference>
<sequence length="247" mass="28760">MNQPGLHLVRLMNEFYQQIITLKHWIVKDQLLLEAKSILKLQALPNPNETATAVNLFLSQWLAEKRQYWASQLTERQALYMDKACFSMVALADELLILELEWVGQESWESKLLEEHFFHSCSAGGTLYRHIDDLLAKAEHEPLEVQLAGVYLLTLRLGFSGQHRDDVKALKHYRHKLFQLVAKHQPVFENILFAQAYEAQMEFQQEQRLAPVSIWYRCAFYIAILYLISGTVAWFILLKGLDKWGAL</sequence>
<dbReference type="InterPro" id="IPR017732">
    <property type="entry name" value="T4/T6SS_DotU"/>
</dbReference>
<accession>A0A366CVN9</accession>